<evidence type="ECO:0000313" key="3">
    <source>
        <dbReference type="Proteomes" id="UP000824118"/>
    </source>
</evidence>
<dbReference type="Proteomes" id="UP000824118">
    <property type="component" value="Unassembled WGS sequence"/>
</dbReference>
<evidence type="ECO:0000313" key="2">
    <source>
        <dbReference type="EMBL" id="HIU50538.1"/>
    </source>
</evidence>
<dbReference type="AlphaFoldDB" id="A0A9D1LZ05"/>
<feature type="compositionally biased region" description="Low complexity" evidence="1">
    <location>
        <begin position="77"/>
        <end position="92"/>
    </location>
</feature>
<evidence type="ECO:0000256" key="1">
    <source>
        <dbReference type="SAM" id="MobiDB-lite"/>
    </source>
</evidence>
<accession>A0A9D1LZ05</accession>
<comment type="caution">
    <text evidence="2">The sequence shown here is derived from an EMBL/GenBank/DDBJ whole genome shotgun (WGS) entry which is preliminary data.</text>
</comment>
<feature type="region of interest" description="Disordered" evidence="1">
    <location>
        <begin position="77"/>
        <end position="98"/>
    </location>
</feature>
<organism evidence="2 3">
    <name type="scientific">Candidatus Limousia pullorum</name>
    <dbReference type="NCBI Taxonomy" id="2840860"/>
    <lineage>
        <taxon>Bacteria</taxon>
        <taxon>Bacillati</taxon>
        <taxon>Bacillota</taxon>
        <taxon>Clostridia</taxon>
        <taxon>Eubacteriales</taxon>
        <taxon>Oscillospiraceae</taxon>
        <taxon>Oscillospiraceae incertae sedis</taxon>
        <taxon>Candidatus Limousia</taxon>
    </lineage>
</organism>
<name>A0A9D1LZ05_9FIRM</name>
<reference evidence="2" key="1">
    <citation type="submission" date="2020-10" db="EMBL/GenBank/DDBJ databases">
        <authorList>
            <person name="Gilroy R."/>
        </authorList>
    </citation>
    <scope>NUCLEOTIDE SEQUENCE</scope>
    <source>
        <strain evidence="2">ChiGjej1B1-1684</strain>
    </source>
</reference>
<protein>
    <submittedName>
        <fullName evidence="2">Uncharacterized protein</fullName>
    </submittedName>
</protein>
<feature type="region of interest" description="Disordered" evidence="1">
    <location>
        <begin position="28"/>
        <end position="61"/>
    </location>
</feature>
<dbReference type="EMBL" id="DVNG01000088">
    <property type="protein sequence ID" value="HIU50538.1"/>
    <property type="molecule type" value="Genomic_DNA"/>
</dbReference>
<feature type="compositionally biased region" description="Low complexity" evidence="1">
    <location>
        <begin position="34"/>
        <end position="51"/>
    </location>
</feature>
<gene>
    <name evidence="2" type="ORF">IAD22_05955</name>
</gene>
<reference evidence="2" key="2">
    <citation type="journal article" date="2021" name="PeerJ">
        <title>Extensive microbial diversity within the chicken gut microbiome revealed by metagenomics and culture.</title>
        <authorList>
            <person name="Gilroy R."/>
            <person name="Ravi A."/>
            <person name="Getino M."/>
            <person name="Pursley I."/>
            <person name="Horton D.L."/>
            <person name="Alikhan N.F."/>
            <person name="Baker D."/>
            <person name="Gharbi K."/>
            <person name="Hall N."/>
            <person name="Watson M."/>
            <person name="Adriaenssens E.M."/>
            <person name="Foster-Nyarko E."/>
            <person name="Jarju S."/>
            <person name="Secka A."/>
            <person name="Antonio M."/>
            <person name="Oren A."/>
            <person name="Chaudhuri R.R."/>
            <person name="La Ragione R."/>
            <person name="Hildebrand F."/>
            <person name="Pallen M.J."/>
        </authorList>
    </citation>
    <scope>NUCLEOTIDE SEQUENCE</scope>
    <source>
        <strain evidence="2">ChiGjej1B1-1684</strain>
    </source>
</reference>
<sequence length="164" mass="17764">MDDIQELIGKIMSDPQAMSQLESMGKQLGLDIPNNNSGNNRSQNHSENNNQGGSFPQINQDLLSGLMNNPQLLSLLGGMNNNSGNQNHQSGLAKSHSSFGGEALTSVAKLMPLLSSLNTEDDTTRLLEALRPFLGSAKQKKLDEAKKMLRLLKILPLIKSKGIL</sequence>
<proteinExistence type="predicted"/>
<feature type="compositionally biased region" description="Polar residues" evidence="1">
    <location>
        <begin position="52"/>
        <end position="61"/>
    </location>
</feature>